<evidence type="ECO:0000259" key="13">
    <source>
        <dbReference type="PROSITE" id="PS51480"/>
    </source>
</evidence>
<dbReference type="FunFam" id="3.40.50.10440:FF:000002">
    <property type="entry name" value="Dihydroxyacetone kinase"/>
    <property type="match status" value="1"/>
</dbReference>
<sequence>MQTKHFFDDPNHLVQTALHSLTLTNPSLAFDSKHKVIFRRPDASRKPKVAIISGGGSGHEPAFAGYVGHGLMDASVAGSIFASPSAEQIRHAAMNCVNNEKGVLIIPMNYTGDVLNFGMAAEKSRAAGIKTEFFAINDDAGVGKTKGGKVGRRGIGGGILILKIVGALAEAGASLEDVYRVAQLANANLASVGSSLEHVHIPGRGVPEDSIPDGEVEVGMGIHNEPGSHRMKFSLPEVIKTMLLQILDHNDPDRAFLTHQPGDEFVLLINNLGGVSTLELSGITDEVYGQLTKDFNIKPVRIIQGTFLTSLNGLGFSVSLLKLADTGLGPGKSMLELLDAPAEAVGWSAPIRTSTWEAHQSDAPVEVKSTKLAEDQPSNLKRADSVTVDPAILKKALGSALKRVIAAEALVTRYDTIVGDGDCGVGLKRGAEAVLALLEDPSSNLTDDAVTAVNRIVTVVENTMDGTSGAIYSIFLNALAHGLRAQDQGNPTPATVEVWASALKYSITALGKYTPAQPGDRTMIDALVPFCNTLVERKDVHAAAKAAQNGTEATKSMKASLGRSVYVGGEEEWVGKVPDPGAYGLSEFLTGLAEAL</sequence>
<dbReference type="Pfam" id="PF02733">
    <property type="entry name" value="Dak1"/>
    <property type="match status" value="1"/>
</dbReference>
<comment type="catalytic activity">
    <reaction evidence="10">
        <text>dihydroxyacetone + ATP = dihydroxyacetone phosphate + ADP + H(+)</text>
        <dbReference type="Rhea" id="RHEA:15773"/>
        <dbReference type="ChEBI" id="CHEBI:15378"/>
        <dbReference type="ChEBI" id="CHEBI:16016"/>
        <dbReference type="ChEBI" id="CHEBI:30616"/>
        <dbReference type="ChEBI" id="CHEBI:57642"/>
        <dbReference type="ChEBI" id="CHEBI:456216"/>
        <dbReference type="EC" id="2.7.1.29"/>
    </reaction>
</comment>
<evidence type="ECO:0000313" key="16">
    <source>
        <dbReference type="Proteomes" id="UP000234474"/>
    </source>
</evidence>
<dbReference type="AlphaFoldDB" id="A0A2I1CIW3"/>
<evidence type="ECO:0000256" key="3">
    <source>
        <dbReference type="ARBA" id="ARBA00008757"/>
    </source>
</evidence>
<dbReference type="Gene3D" id="1.25.40.340">
    <property type="match status" value="1"/>
</dbReference>
<evidence type="ECO:0000256" key="8">
    <source>
        <dbReference type="ARBA" id="ARBA00022840"/>
    </source>
</evidence>
<dbReference type="GO" id="GO:0004371">
    <property type="term" value="F:glycerone kinase activity"/>
    <property type="evidence" value="ECO:0007669"/>
    <property type="project" value="UniProtKB-EC"/>
</dbReference>
<reference evidence="16" key="1">
    <citation type="journal article" date="2018" name="Proc. Natl. Acad. Sci. U.S.A.">
        <title>Linking secondary metabolites to gene clusters through genome sequencing of six diverse Aspergillus species.</title>
        <authorList>
            <person name="Kaerboelling I."/>
            <person name="Vesth T.C."/>
            <person name="Frisvad J.C."/>
            <person name="Nybo J.L."/>
            <person name="Theobald S."/>
            <person name="Kuo A."/>
            <person name="Bowyer P."/>
            <person name="Matsuda Y."/>
            <person name="Mondo S."/>
            <person name="Lyhne E.K."/>
            <person name="Kogle M.E."/>
            <person name="Clum A."/>
            <person name="Lipzen A."/>
            <person name="Salamov A."/>
            <person name="Ngan C.Y."/>
            <person name="Daum C."/>
            <person name="Chiniquy J."/>
            <person name="Barry K."/>
            <person name="LaButti K."/>
            <person name="Haridas S."/>
            <person name="Simmons B.A."/>
            <person name="Magnuson J.K."/>
            <person name="Mortensen U.H."/>
            <person name="Larsen T.O."/>
            <person name="Grigoriev I.V."/>
            <person name="Baker S.E."/>
            <person name="Andersen M.R."/>
        </authorList>
    </citation>
    <scope>NUCLEOTIDE SEQUENCE [LARGE SCALE GENOMIC DNA]</scope>
    <source>
        <strain evidence="16">IBT 16806</strain>
    </source>
</reference>
<comment type="caution">
    <text evidence="15">The sequence shown here is derived from an EMBL/GenBank/DDBJ whole genome shotgun (WGS) entry which is preliminary data.</text>
</comment>
<dbReference type="InterPro" id="IPR050861">
    <property type="entry name" value="Dihydroxyacetone_Kinase"/>
</dbReference>
<dbReference type="GO" id="GO:0019588">
    <property type="term" value="P:anaerobic glycerol catabolic process"/>
    <property type="evidence" value="ECO:0007669"/>
    <property type="project" value="UniProtKB-UniPathway"/>
</dbReference>
<dbReference type="FunFam" id="1.25.40.340:FF:000001">
    <property type="entry name" value="Dihydroxyacetone kinase 1"/>
    <property type="match status" value="1"/>
</dbReference>
<dbReference type="GO" id="GO:0050354">
    <property type="term" value="F:triokinase activity"/>
    <property type="evidence" value="ECO:0007669"/>
    <property type="project" value="UniProtKB-EC"/>
</dbReference>
<dbReference type="STRING" id="1392255.A0A2I1CIW3"/>
<feature type="active site" description="Tele-hemiaminal-histidine intermediate" evidence="11">
    <location>
        <position position="223"/>
    </location>
</feature>
<dbReference type="OrthoDB" id="1724672at2759"/>
<dbReference type="UniPathway" id="UPA00617">
    <property type="reaction ID" value="UER00669"/>
</dbReference>
<evidence type="ECO:0000256" key="1">
    <source>
        <dbReference type="ARBA" id="ARBA00003264"/>
    </source>
</evidence>
<dbReference type="PROSITE" id="PS51480">
    <property type="entry name" value="DHAL"/>
    <property type="match status" value="1"/>
</dbReference>
<evidence type="ECO:0000256" key="11">
    <source>
        <dbReference type="PIRSR" id="PIRSR612734-1"/>
    </source>
</evidence>
<comment type="similarity">
    <text evidence="3">Belongs to the dihydroxyacetone kinase (DAK) family.</text>
</comment>
<dbReference type="InterPro" id="IPR012734">
    <property type="entry name" value="DhaK_ATP"/>
</dbReference>
<dbReference type="OMA" id="ALNMNGF"/>
<dbReference type="PROSITE" id="PS51481">
    <property type="entry name" value="DHAK"/>
    <property type="match status" value="1"/>
</dbReference>
<dbReference type="VEuPathDB" id="FungiDB:P174DRAFT_428992"/>
<comment type="catalytic activity">
    <reaction evidence="9">
        <text>D-glyceraldehyde + ATP = D-glyceraldehyde 3-phosphate + ADP + H(+)</text>
        <dbReference type="Rhea" id="RHEA:13941"/>
        <dbReference type="ChEBI" id="CHEBI:15378"/>
        <dbReference type="ChEBI" id="CHEBI:17378"/>
        <dbReference type="ChEBI" id="CHEBI:30616"/>
        <dbReference type="ChEBI" id="CHEBI:59776"/>
        <dbReference type="ChEBI" id="CHEBI:456216"/>
        <dbReference type="EC" id="2.7.1.28"/>
    </reaction>
</comment>
<dbReference type="SUPFAM" id="SSF82549">
    <property type="entry name" value="DAK1/DegV-like"/>
    <property type="match status" value="1"/>
</dbReference>
<dbReference type="EMBL" id="MSZS01000002">
    <property type="protein sequence ID" value="PKX97563.1"/>
    <property type="molecule type" value="Genomic_DNA"/>
</dbReference>
<name>A0A2I1CIW3_ASPN1</name>
<keyword evidence="8" id="KW-0067">ATP-binding</keyword>
<keyword evidence="7" id="KW-0319">Glycerol metabolism</keyword>
<evidence type="ECO:0000313" key="15">
    <source>
        <dbReference type="EMBL" id="PKX97563.1"/>
    </source>
</evidence>
<dbReference type="SMART" id="SM01120">
    <property type="entry name" value="Dak2"/>
    <property type="match status" value="1"/>
</dbReference>
<dbReference type="Pfam" id="PF02734">
    <property type="entry name" value="Dak2"/>
    <property type="match status" value="1"/>
</dbReference>
<evidence type="ECO:0000256" key="12">
    <source>
        <dbReference type="PIRSR" id="PIRSR612734-2"/>
    </source>
</evidence>
<dbReference type="PANTHER" id="PTHR28629">
    <property type="entry name" value="TRIOKINASE/FMN CYCLASE"/>
    <property type="match status" value="1"/>
</dbReference>
<dbReference type="InterPro" id="IPR004006">
    <property type="entry name" value="DhaK_dom"/>
</dbReference>
<evidence type="ECO:0000256" key="2">
    <source>
        <dbReference type="ARBA" id="ARBA00004778"/>
    </source>
</evidence>
<dbReference type="Gene3D" id="3.30.1180.20">
    <property type="entry name" value="Dihydroxyacetone kinase, domain 2"/>
    <property type="match status" value="1"/>
</dbReference>
<accession>A0A2I1CIW3</accession>
<keyword evidence="6 15" id="KW-0418">Kinase</keyword>
<feature type="domain" description="DhaL" evidence="13">
    <location>
        <begin position="391"/>
        <end position="594"/>
    </location>
</feature>
<gene>
    <name evidence="15" type="ORF">P174DRAFT_428992</name>
</gene>
<dbReference type="GO" id="GO:0005829">
    <property type="term" value="C:cytosol"/>
    <property type="evidence" value="ECO:0007669"/>
    <property type="project" value="TreeGrafter"/>
</dbReference>
<proteinExistence type="inferred from homology"/>
<dbReference type="Gene3D" id="3.40.50.10440">
    <property type="entry name" value="Dihydroxyacetone kinase, domain 1"/>
    <property type="match status" value="1"/>
</dbReference>
<dbReference type="GO" id="GO:0005524">
    <property type="term" value="F:ATP binding"/>
    <property type="evidence" value="ECO:0007669"/>
    <property type="project" value="UniProtKB-KW"/>
</dbReference>
<feature type="binding site" evidence="12">
    <location>
        <position position="113"/>
    </location>
    <ligand>
        <name>substrate</name>
    </ligand>
</feature>
<dbReference type="GeneID" id="36532870"/>
<dbReference type="SUPFAM" id="SSF101473">
    <property type="entry name" value="DhaL-like"/>
    <property type="match status" value="1"/>
</dbReference>
<dbReference type="RefSeq" id="XP_024686158.1">
    <property type="nucleotide sequence ID" value="XM_024825545.1"/>
</dbReference>
<dbReference type="NCBIfam" id="TIGR02361">
    <property type="entry name" value="dak_ATP"/>
    <property type="match status" value="1"/>
</dbReference>
<feature type="binding site" evidence="12">
    <location>
        <begin position="56"/>
        <end position="59"/>
    </location>
    <ligand>
        <name>substrate</name>
    </ligand>
</feature>
<evidence type="ECO:0000256" key="5">
    <source>
        <dbReference type="ARBA" id="ARBA00022741"/>
    </source>
</evidence>
<dbReference type="Proteomes" id="UP000234474">
    <property type="component" value="Unassembled WGS sequence"/>
</dbReference>
<evidence type="ECO:0000259" key="14">
    <source>
        <dbReference type="PROSITE" id="PS51481"/>
    </source>
</evidence>
<keyword evidence="4" id="KW-0808">Transferase</keyword>
<dbReference type="FunFam" id="3.30.1180.20:FF:000001">
    <property type="entry name" value="Dihydroxyacetone kinase 1"/>
    <property type="match status" value="1"/>
</dbReference>
<comment type="function">
    <text evidence="1">Catalyzes both the phosphorylation of dihydroxyacetone and of glyceraldehyde.</text>
</comment>
<evidence type="ECO:0000256" key="9">
    <source>
        <dbReference type="ARBA" id="ARBA00047974"/>
    </source>
</evidence>
<dbReference type="InterPro" id="IPR036117">
    <property type="entry name" value="DhaL_dom_sf"/>
</dbReference>
<dbReference type="PANTHER" id="PTHR28629:SF14">
    <property type="entry name" value="DIHYDROXYACETONE KINASE 1"/>
    <property type="match status" value="1"/>
</dbReference>
<feature type="domain" description="DhaK" evidence="14">
    <location>
        <begin position="9"/>
        <end position="347"/>
    </location>
</feature>
<evidence type="ECO:0000256" key="10">
    <source>
        <dbReference type="ARBA" id="ARBA00048898"/>
    </source>
</evidence>
<evidence type="ECO:0000256" key="4">
    <source>
        <dbReference type="ARBA" id="ARBA00022679"/>
    </source>
</evidence>
<keyword evidence="16" id="KW-1185">Reference proteome</keyword>
<evidence type="ECO:0000256" key="6">
    <source>
        <dbReference type="ARBA" id="ARBA00022777"/>
    </source>
</evidence>
<evidence type="ECO:0000256" key="7">
    <source>
        <dbReference type="ARBA" id="ARBA00022798"/>
    </source>
</evidence>
<organism evidence="15 16">
    <name type="scientific">Aspergillus novofumigatus (strain IBT 16806)</name>
    <dbReference type="NCBI Taxonomy" id="1392255"/>
    <lineage>
        <taxon>Eukaryota</taxon>
        <taxon>Fungi</taxon>
        <taxon>Dikarya</taxon>
        <taxon>Ascomycota</taxon>
        <taxon>Pezizomycotina</taxon>
        <taxon>Eurotiomycetes</taxon>
        <taxon>Eurotiomycetidae</taxon>
        <taxon>Eurotiales</taxon>
        <taxon>Aspergillaceae</taxon>
        <taxon>Aspergillus</taxon>
        <taxon>Aspergillus subgen. Fumigati</taxon>
    </lineage>
</organism>
<keyword evidence="5" id="KW-0547">Nucleotide-binding</keyword>
<dbReference type="InterPro" id="IPR004007">
    <property type="entry name" value="DhaL_dom"/>
</dbReference>
<protein>
    <submittedName>
        <fullName evidence="15">Putative dihydroxyacetone kinase</fullName>
    </submittedName>
</protein>
<comment type="pathway">
    <text evidence="2">Polyol metabolism; glycerol fermentation; glycerone phosphate from glycerol (oxidative route): step 2/2.</text>
</comment>